<dbReference type="Proteomes" id="UP000177457">
    <property type="component" value="Unassembled WGS sequence"/>
</dbReference>
<dbReference type="GO" id="GO:0110001">
    <property type="term" value="C:toxin-antitoxin complex"/>
    <property type="evidence" value="ECO:0007669"/>
    <property type="project" value="InterPro"/>
</dbReference>
<keyword evidence="2" id="KW-1277">Toxin-antitoxin system</keyword>
<proteinExistence type="predicted"/>
<evidence type="ECO:0000313" key="6">
    <source>
        <dbReference type="EMBL" id="OGH69779.1"/>
    </source>
</evidence>
<evidence type="ECO:0000256" key="5">
    <source>
        <dbReference type="ARBA" id="ARBA00022801"/>
    </source>
</evidence>
<dbReference type="GO" id="GO:0016787">
    <property type="term" value="F:hydrolase activity"/>
    <property type="evidence" value="ECO:0007669"/>
    <property type="project" value="UniProtKB-KW"/>
</dbReference>
<dbReference type="EMBL" id="MFQE01000063">
    <property type="protein sequence ID" value="OGH69779.1"/>
    <property type="molecule type" value="Genomic_DNA"/>
</dbReference>
<keyword evidence="1" id="KW-0597">Phosphoprotein</keyword>
<dbReference type="Pfam" id="PF01934">
    <property type="entry name" value="HepT-like"/>
    <property type="match status" value="1"/>
</dbReference>
<dbReference type="PANTHER" id="PTHR34139:SF1">
    <property type="entry name" value="RNASE MJ1380-RELATED"/>
    <property type="match status" value="1"/>
</dbReference>
<reference evidence="6 7" key="1">
    <citation type="journal article" date="2016" name="Nat. Commun.">
        <title>Thousands of microbial genomes shed light on interconnected biogeochemical processes in an aquifer system.</title>
        <authorList>
            <person name="Anantharaman K."/>
            <person name="Brown C.T."/>
            <person name="Hug L.A."/>
            <person name="Sharon I."/>
            <person name="Castelle C.J."/>
            <person name="Probst A.J."/>
            <person name="Thomas B.C."/>
            <person name="Singh A."/>
            <person name="Wilkins M.J."/>
            <person name="Karaoz U."/>
            <person name="Brodie E.L."/>
            <person name="Williams K.H."/>
            <person name="Hubbard S.S."/>
            <person name="Banfield J.F."/>
        </authorList>
    </citation>
    <scope>NUCLEOTIDE SEQUENCE [LARGE SCALE GENOMIC DNA]</scope>
</reference>
<dbReference type="GO" id="GO:0004540">
    <property type="term" value="F:RNA nuclease activity"/>
    <property type="evidence" value="ECO:0007669"/>
    <property type="project" value="InterPro"/>
</dbReference>
<evidence type="ECO:0000256" key="3">
    <source>
        <dbReference type="ARBA" id="ARBA00022722"/>
    </source>
</evidence>
<protein>
    <recommendedName>
        <fullName evidence="8">DUF86 domain-containing protein</fullName>
    </recommendedName>
</protein>
<dbReference type="PANTHER" id="PTHR34139">
    <property type="entry name" value="UPF0331 PROTEIN MJ0127"/>
    <property type="match status" value="1"/>
</dbReference>
<accession>A0A1F6MDR8</accession>
<sequence>MKKDVFVFFEHILDSIEKVEQYLAGKKKDEFVSSDILQDALVRRLEIIGEATRNIPESARIRYPNVPWQDISDMRNKLIHEYFIVDLDVVWNVIETDLPVLKRQILEILRAERTT</sequence>
<evidence type="ECO:0000256" key="2">
    <source>
        <dbReference type="ARBA" id="ARBA00022649"/>
    </source>
</evidence>
<keyword evidence="5" id="KW-0378">Hydrolase</keyword>
<evidence type="ECO:0008006" key="8">
    <source>
        <dbReference type="Google" id="ProtNLM"/>
    </source>
</evidence>
<keyword evidence="3" id="KW-0540">Nuclease</keyword>
<dbReference type="InterPro" id="IPR008201">
    <property type="entry name" value="HepT-like"/>
</dbReference>
<name>A0A1F6MDR8_9BACT</name>
<evidence type="ECO:0000256" key="4">
    <source>
        <dbReference type="ARBA" id="ARBA00022741"/>
    </source>
</evidence>
<dbReference type="InterPro" id="IPR051813">
    <property type="entry name" value="HepT_RNase_toxin"/>
</dbReference>
<gene>
    <name evidence="6" type="ORF">A3C90_02005</name>
</gene>
<dbReference type="AlphaFoldDB" id="A0A1F6MDR8"/>
<evidence type="ECO:0000256" key="1">
    <source>
        <dbReference type="ARBA" id="ARBA00022553"/>
    </source>
</evidence>
<dbReference type="STRING" id="1798683.A3C90_02005"/>
<evidence type="ECO:0000313" key="7">
    <source>
        <dbReference type="Proteomes" id="UP000177457"/>
    </source>
</evidence>
<organism evidence="6 7">
    <name type="scientific">Candidatus Magasanikbacteria bacterium RIFCSPHIGHO2_02_FULL_51_14</name>
    <dbReference type="NCBI Taxonomy" id="1798683"/>
    <lineage>
        <taxon>Bacteria</taxon>
        <taxon>Candidatus Magasanikiibacteriota</taxon>
    </lineage>
</organism>
<dbReference type="GO" id="GO:0000166">
    <property type="term" value="F:nucleotide binding"/>
    <property type="evidence" value="ECO:0007669"/>
    <property type="project" value="UniProtKB-KW"/>
</dbReference>
<keyword evidence="4" id="KW-0547">Nucleotide-binding</keyword>
<comment type="caution">
    <text evidence="6">The sequence shown here is derived from an EMBL/GenBank/DDBJ whole genome shotgun (WGS) entry which is preliminary data.</text>
</comment>